<accession>A0A3N6PAM3</accession>
<name>A0A3N6PAM3_9CYAN</name>
<dbReference type="EMBL" id="RCBY01000066">
    <property type="protein sequence ID" value="RQH43135.1"/>
    <property type="molecule type" value="Genomic_DNA"/>
</dbReference>
<keyword evidence="1" id="KW-0812">Transmembrane</keyword>
<evidence type="ECO:0000313" key="2">
    <source>
        <dbReference type="EMBL" id="RQH43135.1"/>
    </source>
</evidence>
<proteinExistence type="predicted"/>
<dbReference type="RefSeq" id="WP_124145024.1">
    <property type="nucleotide sequence ID" value="NZ_CAWOLW010000623.1"/>
</dbReference>
<keyword evidence="1" id="KW-1133">Transmembrane helix</keyword>
<protein>
    <submittedName>
        <fullName evidence="2">Uncharacterized protein</fullName>
    </submittedName>
</protein>
<evidence type="ECO:0000313" key="3">
    <source>
        <dbReference type="Proteomes" id="UP000269154"/>
    </source>
</evidence>
<comment type="caution">
    <text evidence="2">The sequence shown here is derived from an EMBL/GenBank/DDBJ whole genome shotgun (WGS) entry which is preliminary data.</text>
</comment>
<evidence type="ECO:0000256" key="1">
    <source>
        <dbReference type="SAM" id="Phobius"/>
    </source>
</evidence>
<keyword evidence="3" id="KW-1185">Reference proteome</keyword>
<organism evidence="2 3">
    <name type="scientific">Okeania hirsuta</name>
    <dbReference type="NCBI Taxonomy" id="1458930"/>
    <lineage>
        <taxon>Bacteria</taxon>
        <taxon>Bacillati</taxon>
        <taxon>Cyanobacteriota</taxon>
        <taxon>Cyanophyceae</taxon>
        <taxon>Oscillatoriophycideae</taxon>
        <taxon>Oscillatoriales</taxon>
        <taxon>Microcoleaceae</taxon>
        <taxon>Okeania</taxon>
    </lineage>
</organism>
<dbReference type="Proteomes" id="UP000269154">
    <property type="component" value="Unassembled WGS sequence"/>
</dbReference>
<dbReference type="AlphaFoldDB" id="A0A3N6PAM3"/>
<gene>
    <name evidence="2" type="ORF">D5R40_13595</name>
</gene>
<keyword evidence="1" id="KW-0472">Membrane</keyword>
<reference evidence="2 3" key="1">
    <citation type="journal article" date="2018" name="ACS Chem. Biol.">
        <title>Ketoreductase domain dysfunction expands chemodiversity: malyngamide biosynthesis in the cyanobacterium Okeania hirsuta.</title>
        <authorList>
            <person name="Moss N.A."/>
            <person name="Leao T."/>
            <person name="Rankin M."/>
            <person name="McCullough T.M."/>
            <person name="Qu P."/>
            <person name="Korobeynikov A."/>
            <person name="Smith J.L."/>
            <person name="Gerwick L."/>
            <person name="Gerwick W.H."/>
        </authorList>
    </citation>
    <scope>NUCLEOTIDE SEQUENCE [LARGE SCALE GENOMIC DNA]</scope>
    <source>
        <strain evidence="2 3">PAB10Feb10-1</strain>
    </source>
</reference>
<feature type="transmembrane region" description="Helical" evidence="1">
    <location>
        <begin position="15"/>
        <end position="32"/>
    </location>
</feature>
<sequence length="89" mass="10339">MPKSDKFLALFKIEMYLIYRIINYLLLNNYGLKLPLLRVKKRSLAQFPVGWDGVSEGVLSRAVLLAISNQAREEIIFPDIQFRNGLNQR</sequence>